<feature type="domain" description="EAL" evidence="3">
    <location>
        <begin position="301"/>
        <end position="540"/>
    </location>
</feature>
<dbReference type="InterPro" id="IPR050706">
    <property type="entry name" value="Cyclic-di-GMP_PDE-like"/>
</dbReference>
<dbReference type="SUPFAM" id="SSF52172">
    <property type="entry name" value="CheY-like"/>
    <property type="match status" value="1"/>
</dbReference>
<keyword evidence="5" id="KW-1185">Reference proteome</keyword>
<dbReference type="AlphaFoldDB" id="A0A5P8NZ90"/>
<dbReference type="PANTHER" id="PTHR33121">
    <property type="entry name" value="CYCLIC DI-GMP PHOSPHODIESTERASE PDEF"/>
    <property type="match status" value="1"/>
</dbReference>
<dbReference type="InterPro" id="IPR001633">
    <property type="entry name" value="EAL_dom"/>
</dbReference>
<dbReference type="InterPro" id="IPR001789">
    <property type="entry name" value="Sig_transdc_resp-reg_receiver"/>
</dbReference>
<dbReference type="CDD" id="cd01948">
    <property type="entry name" value="EAL"/>
    <property type="match status" value="1"/>
</dbReference>
<organism evidence="4 5">
    <name type="scientific">Sulfurimonas lithotrophica</name>
    <dbReference type="NCBI Taxonomy" id="2590022"/>
    <lineage>
        <taxon>Bacteria</taxon>
        <taxon>Pseudomonadati</taxon>
        <taxon>Campylobacterota</taxon>
        <taxon>Epsilonproteobacteria</taxon>
        <taxon>Campylobacterales</taxon>
        <taxon>Sulfurimonadaceae</taxon>
        <taxon>Sulfurimonas</taxon>
    </lineage>
</organism>
<dbReference type="Gene3D" id="3.40.50.2300">
    <property type="match status" value="1"/>
</dbReference>
<dbReference type="Pfam" id="PF00072">
    <property type="entry name" value="Response_reg"/>
    <property type="match status" value="1"/>
</dbReference>
<dbReference type="OrthoDB" id="9790732at2"/>
<accession>A0A5P8NZ90</accession>
<dbReference type="KEGG" id="sulg:FJR48_03095"/>
<dbReference type="RefSeq" id="WP_152306702.1">
    <property type="nucleotide sequence ID" value="NZ_CP043617.1"/>
</dbReference>
<dbReference type="GO" id="GO:0071111">
    <property type="term" value="F:cyclic-guanylate-specific phosphodiesterase activity"/>
    <property type="evidence" value="ECO:0007669"/>
    <property type="project" value="InterPro"/>
</dbReference>
<feature type="modified residue" description="4-aspartylphosphate" evidence="1">
    <location>
        <position position="55"/>
    </location>
</feature>
<evidence type="ECO:0000313" key="5">
    <source>
        <dbReference type="Proteomes" id="UP000326944"/>
    </source>
</evidence>
<evidence type="ECO:0000313" key="4">
    <source>
        <dbReference type="EMBL" id="QFR48759.1"/>
    </source>
</evidence>
<evidence type="ECO:0000259" key="3">
    <source>
        <dbReference type="PROSITE" id="PS50883"/>
    </source>
</evidence>
<dbReference type="InterPro" id="IPR035919">
    <property type="entry name" value="EAL_sf"/>
</dbReference>
<dbReference type="PANTHER" id="PTHR33121:SF71">
    <property type="entry name" value="OXYGEN SENSOR PROTEIN DOSP"/>
    <property type="match status" value="1"/>
</dbReference>
<reference evidence="4 5" key="1">
    <citation type="submission" date="2019-09" db="EMBL/GenBank/DDBJ databases">
        <title>Sulfurimonas gotlandica sp. nov., a chemoautotrophic and psychrotolerant epsilonproteobacterium isolated from a pelagic redoxcline, and an emended description of the genus Sulfurimonas.</title>
        <authorList>
            <person name="Wang S."/>
            <person name="Jiang L."/>
            <person name="Shao S."/>
        </authorList>
    </citation>
    <scope>NUCLEOTIDE SEQUENCE [LARGE SCALE GENOMIC DNA]</scope>
    <source>
        <strain evidence="4 5">GYSZ_1</strain>
    </source>
</reference>
<dbReference type="SUPFAM" id="SSF141868">
    <property type="entry name" value="EAL domain-like"/>
    <property type="match status" value="1"/>
</dbReference>
<dbReference type="InterPro" id="IPR011006">
    <property type="entry name" value="CheY-like_superfamily"/>
</dbReference>
<proteinExistence type="predicted"/>
<dbReference type="SMART" id="SM00448">
    <property type="entry name" value="REC"/>
    <property type="match status" value="1"/>
</dbReference>
<keyword evidence="1" id="KW-0597">Phosphoprotein</keyword>
<sequence>MRAELSILIVDDLLDNRLAIKIALKKEGYKLYEAANGEEALQKCIELTPDVILMDGMMPVMDGYEATKAIRNLEEFKRTPILMITALSEKDDKIKALNFGVNDFISKPFDKHELIARCKSYANLSKINKQYILASKNRFTNLPNKSALMDDINLCQNPVLVLFKIKDYELLEEFYSEEVVNRIESKFAKIIPDIIPAKCKNSTLYHTSDGEFALLNDKKDEVIVVDDMYETCTEFQSNIRDVKILLDNYEYEVAVDISFSYNTKQLFEYSRIGLSHVMKGKRNIIFSNEIVEHVHKEAEKNIKMIKTIKNALDNKKIVSYYQPLFNNKTKQIEKYESLVRIIDEDYKVVSPFFFLDIAKKGRYYTSITKCVLDNSFKALKMTQNEISINLSALDIEDRALSSRILEFLKNNKDCAKRVIFELLEDELFYDFERVKNFITEVKKYGVKIAIDDFGAGYSNFERLIDFQPDIIKIDGSLIKNIHENTFNRNVVETIQSFATKINVKTVAEFVSNEEIFNIINEIGIDFSQGYYIDEPKELFS</sequence>
<dbReference type="EMBL" id="CP043617">
    <property type="protein sequence ID" value="QFR48759.1"/>
    <property type="molecule type" value="Genomic_DNA"/>
</dbReference>
<dbReference type="PROSITE" id="PS50110">
    <property type="entry name" value="RESPONSE_REGULATORY"/>
    <property type="match status" value="1"/>
</dbReference>
<name>A0A5P8NZ90_9BACT</name>
<dbReference type="Proteomes" id="UP000326944">
    <property type="component" value="Chromosome"/>
</dbReference>
<dbReference type="PROSITE" id="PS50883">
    <property type="entry name" value="EAL"/>
    <property type="match status" value="1"/>
</dbReference>
<protein>
    <submittedName>
        <fullName evidence="4">EAL domain-containing response regulator</fullName>
    </submittedName>
</protein>
<dbReference type="Pfam" id="PF00563">
    <property type="entry name" value="EAL"/>
    <property type="match status" value="1"/>
</dbReference>
<gene>
    <name evidence="4" type="ORF">FJR48_03095</name>
</gene>
<dbReference type="Gene3D" id="3.20.20.450">
    <property type="entry name" value="EAL domain"/>
    <property type="match status" value="1"/>
</dbReference>
<evidence type="ECO:0000259" key="2">
    <source>
        <dbReference type="PROSITE" id="PS50110"/>
    </source>
</evidence>
<feature type="domain" description="Response regulatory" evidence="2">
    <location>
        <begin position="6"/>
        <end position="122"/>
    </location>
</feature>
<dbReference type="SMART" id="SM00052">
    <property type="entry name" value="EAL"/>
    <property type="match status" value="1"/>
</dbReference>
<evidence type="ECO:0000256" key="1">
    <source>
        <dbReference type="PROSITE-ProRule" id="PRU00169"/>
    </source>
</evidence>
<dbReference type="GO" id="GO:0000160">
    <property type="term" value="P:phosphorelay signal transduction system"/>
    <property type="evidence" value="ECO:0007669"/>
    <property type="project" value="InterPro"/>
</dbReference>